<dbReference type="InterPro" id="IPR009030">
    <property type="entry name" value="Growth_fac_rcpt_cys_sf"/>
</dbReference>
<keyword evidence="2" id="KW-0472">Membrane</keyword>
<dbReference type="EMBL" id="MRZV01002363">
    <property type="protein sequence ID" value="PIK33904.1"/>
    <property type="molecule type" value="Genomic_DNA"/>
</dbReference>
<dbReference type="Proteomes" id="UP000230750">
    <property type="component" value="Unassembled WGS sequence"/>
</dbReference>
<feature type="compositionally biased region" description="Basic and acidic residues" evidence="1">
    <location>
        <begin position="1759"/>
        <end position="1786"/>
    </location>
</feature>
<dbReference type="OrthoDB" id="439917at2759"/>
<feature type="compositionally biased region" description="Basic and acidic residues" evidence="1">
    <location>
        <begin position="1821"/>
        <end position="1831"/>
    </location>
</feature>
<dbReference type="PANTHER" id="PTHR47236">
    <property type="entry name" value="GENE, 32742-RELATED-RELATED"/>
    <property type="match status" value="1"/>
</dbReference>
<organism evidence="3 4">
    <name type="scientific">Stichopus japonicus</name>
    <name type="common">Sea cucumber</name>
    <dbReference type="NCBI Taxonomy" id="307972"/>
    <lineage>
        <taxon>Eukaryota</taxon>
        <taxon>Metazoa</taxon>
        <taxon>Echinodermata</taxon>
        <taxon>Eleutherozoa</taxon>
        <taxon>Echinozoa</taxon>
        <taxon>Holothuroidea</taxon>
        <taxon>Aspidochirotacea</taxon>
        <taxon>Aspidochirotida</taxon>
        <taxon>Stichopodidae</taxon>
        <taxon>Apostichopus</taxon>
    </lineage>
</organism>
<keyword evidence="2" id="KW-1133">Transmembrane helix</keyword>
<dbReference type="Gene3D" id="2.10.50.10">
    <property type="entry name" value="Tumor Necrosis Factor Receptor, subunit A, domain 2"/>
    <property type="match status" value="3"/>
</dbReference>
<keyword evidence="2" id="KW-0812">Transmembrane</keyword>
<feature type="region of interest" description="Disordered" evidence="1">
    <location>
        <begin position="1747"/>
        <end position="1831"/>
    </location>
</feature>
<name>A0A2G8JDT2_STIJA</name>
<comment type="caution">
    <text evidence="3">The sequence shown here is derived from an EMBL/GenBank/DDBJ whole genome shotgun (WGS) entry which is preliminary data.</text>
</comment>
<feature type="transmembrane region" description="Helical" evidence="2">
    <location>
        <begin position="1284"/>
        <end position="1308"/>
    </location>
</feature>
<evidence type="ECO:0000313" key="4">
    <source>
        <dbReference type="Proteomes" id="UP000230750"/>
    </source>
</evidence>
<dbReference type="SUPFAM" id="SSF57184">
    <property type="entry name" value="Growth factor receptor domain"/>
    <property type="match status" value="4"/>
</dbReference>
<feature type="region of interest" description="Disordered" evidence="1">
    <location>
        <begin position="1609"/>
        <end position="1628"/>
    </location>
</feature>
<evidence type="ECO:0000256" key="2">
    <source>
        <dbReference type="SAM" id="Phobius"/>
    </source>
</evidence>
<dbReference type="SMART" id="SM01411">
    <property type="entry name" value="Ephrin_rec_like"/>
    <property type="match status" value="13"/>
</dbReference>
<reference evidence="3 4" key="1">
    <citation type="journal article" date="2017" name="PLoS Biol.">
        <title>The sea cucumber genome provides insights into morphological evolution and visceral regeneration.</title>
        <authorList>
            <person name="Zhang X."/>
            <person name="Sun L."/>
            <person name="Yuan J."/>
            <person name="Sun Y."/>
            <person name="Gao Y."/>
            <person name="Zhang L."/>
            <person name="Li S."/>
            <person name="Dai H."/>
            <person name="Hamel J.F."/>
            <person name="Liu C."/>
            <person name="Yu Y."/>
            <person name="Liu S."/>
            <person name="Lin W."/>
            <person name="Guo K."/>
            <person name="Jin S."/>
            <person name="Xu P."/>
            <person name="Storey K.B."/>
            <person name="Huan P."/>
            <person name="Zhang T."/>
            <person name="Zhou Y."/>
            <person name="Zhang J."/>
            <person name="Lin C."/>
            <person name="Li X."/>
            <person name="Xing L."/>
            <person name="Huo D."/>
            <person name="Sun M."/>
            <person name="Wang L."/>
            <person name="Mercier A."/>
            <person name="Li F."/>
            <person name="Yang H."/>
            <person name="Xiang J."/>
        </authorList>
    </citation>
    <scope>NUCLEOTIDE SEQUENCE [LARGE SCALE GENOMIC DNA]</scope>
    <source>
        <strain evidence="3">Shaxun</strain>
        <tissue evidence="3">Muscle</tissue>
    </source>
</reference>
<evidence type="ECO:0000256" key="1">
    <source>
        <dbReference type="SAM" id="MobiDB-lite"/>
    </source>
</evidence>
<evidence type="ECO:0000313" key="3">
    <source>
        <dbReference type="EMBL" id="PIK33904.1"/>
    </source>
</evidence>
<protein>
    <submittedName>
        <fullName evidence="3">Uncharacterized protein</fullName>
    </submittedName>
</protein>
<dbReference type="STRING" id="307972.A0A2G8JDT2"/>
<sequence>MLSALPSGEGNSAPDNYCDPGYYCPGGQTSKDPVGLQCPEGHYCPAGAWEPIVCENGTYNGQTGEDECEICPAGFYCDPTESGPVITPASCPTGYYCPDGTGAAESQPCPPGTFGDTGGYEELSDCVACTAGYYCESPGLTAPTDECYAGYYCTGGAYSPTPYDDMVDPDNTTFTGNDVCPVGYFCSNGTAYPEPCPAGTFSTNTRVTNEEDCEPCPPGRYCNLQGFVKVSEAPKCSAGYICTGGSTTPTPESVSGMGYPCPAGFYCPSGAVTEIGCPIGTYQPNTGQANCTICPSGLMCPYGNMTAPLDCKTGYYCPYDESVPLPCPPGTFNNITGISLEEECSYCPSGQYCEGYGNSYPSGYCQAGYYCEGGADDKVPTSTSEYPTMVYVHSATIVSKVPLHQSNVLQDHRSNLGAASLDECDPCPGGFYCNTSGQVNATDECYAGFYCPANATVTTPAPLNYKCPVGHYCPEGSLAPVPCEVGYYQPNEGRSNSTRYPISCPNGTFTYANDTGLKSEYECLPCVSGKFCRGGEIQGDCAEGYFCLSTSYLYTPDGNFPDSNFDQGQCEPNTTCAGPCPAAHYCPEGTMDPIPCSNNTYRGVQFGSQEEDCMPCPAGFYCLEGDPILYDCPLGHYCLEGLAPMECPLYHYRDVVGAASAEDCFNCLPGYYCNETGMTNSTFYPCPTGHYCEEATTYPEPCTGGRMSPTEGRVSNEDCPLCDPGYFCPNDTLNVYGIPCDPSYECPEGASIEVTCRPGHYCEGTTGEPPICPGGYYCPLGSSSYTRCFYPKYCPEGSEVPSACPLGYKAVDHPDLRSTDLESCSICPAGTYGNHTERYTCSPCPEGYYCPEGTGDPEQNPCPIGFYCPPSSSSPEPCPVGQYGNLVKAVTADQCQLCPVNTFNDQTGQKACRPCGSSALSVEGQATCSCIGKYRSFQTTDGSCVCWSGYIFYNEVDLAESEGNSDGDCQPVVDIRCELNQARDANTRMCIDPASKDCTTSCGIEDGTYNVDLGRCECNQYTLPEELCDIQCQSTQPTVQGDLTESGQLVVTTMSSNGTAVSQEAVPNIIGPNVHTSGTKNIEICSFEDTGTVGHVITDPSDVEFLLLGTTTIQLTTESIFLTNDFTSSEPNTTSTFSRRRLLATSGDTLSGIPNPLFCLELEDMMIFRVSINEVNRSLSHYPVYVKDHLFNTNPTFDYSEFRDLRFYVESTNVSISSFAHVFVESGQYVFADTQEPEHEVIISVQEAGVSCDSQDFKVQPSSSSNLVEQKVSKHEPGNEEPDWGLIIGMLSFLAACVILLVIAVIVWRPKYAGIYPMKAWKPKYRALGAPPKIPGYLQYQDFDRGCRRCLHPCWSRAGQERDGSARGPQRSYLYDKLEDQTLYLSQQLAKQQEDLLGFYERMSQQTDGLKSLLVNLDAAKIEGLQRSGPRVEHDGLQGAASDGPNVVNVTSNRQYNFAGSRSREHELMEALQALLEKLNSGKIPISPEMLKRGKTSMTSGMSLVSGKGAAVDKLLARQNQERVKLEKDLRIEEEREMRTFCRWMPDKESQLLRISTTSSTKKLEKASTQEEVDRLITEHDKRVADTLEKLEGSKQRQMQDLLQRLAQKRNQSEAAMKRQHKQEAEEAGLTLEEDEDGDAFATLLEQGIALDLLFAEEASGKANALLNRTRNSEKNYSSRCLKISQMQCITDSAVCVLRQAFHHCVFFLFSICSFCLQDDLVNAGTLPGEAVDEMKREQFDMEAVLKKKNGQTPWRPNKVHEGQNGREKTQKRSEKLKDKHAKELEAPATEAGTNTENNEFDLSFAKNARPNLKSRKSRSKKVEFDRDHLT</sequence>
<dbReference type="PANTHER" id="PTHR47236:SF4">
    <property type="entry name" value="GENE 9195-RELATED"/>
    <property type="match status" value="1"/>
</dbReference>
<proteinExistence type="predicted"/>
<keyword evidence="4" id="KW-1185">Reference proteome</keyword>
<gene>
    <name evidence="3" type="ORF">BSL78_29274</name>
</gene>
<accession>A0A2G8JDT2</accession>